<evidence type="ECO:0000313" key="2">
    <source>
        <dbReference type="Proteomes" id="UP000050700"/>
    </source>
</evidence>
<gene>
    <name evidence="1" type="ORF">NTHI1209_00687</name>
</gene>
<dbReference type="AlphaFoldDB" id="A0A158SW40"/>
<sequence>MKLKIFLNRKNISNGRIYAQIYLKIHTNPYQYLQITLCSTSTLPIVA</sequence>
<protein>
    <submittedName>
        <fullName evidence="1">Uncharacterized protein</fullName>
    </submittedName>
</protein>
<name>A0A158SW40_HAEIF</name>
<dbReference type="Proteomes" id="UP000050700">
    <property type="component" value="Unassembled WGS sequence"/>
</dbReference>
<comment type="caution">
    <text evidence="1">The sequence shown here is derived from an EMBL/GenBank/DDBJ whole genome shotgun (WGS) entry which is preliminary data.</text>
</comment>
<dbReference type="EMBL" id="JMQP01000002">
    <property type="protein sequence ID" value="KIS35084.1"/>
    <property type="molecule type" value="Genomic_DNA"/>
</dbReference>
<evidence type="ECO:0000313" key="1">
    <source>
        <dbReference type="EMBL" id="KIS35084.1"/>
    </source>
</evidence>
<organism evidence="1 2">
    <name type="scientific">Haemophilus influenzae</name>
    <dbReference type="NCBI Taxonomy" id="727"/>
    <lineage>
        <taxon>Bacteria</taxon>
        <taxon>Pseudomonadati</taxon>
        <taxon>Pseudomonadota</taxon>
        <taxon>Gammaproteobacteria</taxon>
        <taxon>Pasteurellales</taxon>
        <taxon>Pasteurellaceae</taxon>
        <taxon>Haemophilus</taxon>
    </lineage>
</organism>
<proteinExistence type="predicted"/>
<reference evidence="1 2" key="1">
    <citation type="submission" date="2014-05" db="EMBL/GenBank/DDBJ databases">
        <title>Methylome analysis of the phasevarions of Haemophilus influenzae.</title>
        <authorList>
            <person name="Atack J.M."/>
            <person name="Fox K.L."/>
            <person name="Power P.M."/>
            <person name="Clark T."/>
            <person name="Jurcisek J."/>
            <person name="Korlach J."/>
            <person name="Bakaletz L.O."/>
            <person name="Jennings M.P."/>
        </authorList>
    </citation>
    <scope>NUCLEOTIDE SEQUENCE [LARGE SCALE GENOMIC DNA]</scope>
    <source>
        <strain evidence="1 2">1209</strain>
    </source>
</reference>
<accession>A0A158SW40</accession>